<dbReference type="PROSITE" id="PS00670">
    <property type="entry name" value="D_2_HYDROXYACID_DH_2"/>
    <property type="match status" value="1"/>
</dbReference>
<dbReference type="Proteomes" id="UP000440004">
    <property type="component" value="Unassembled WGS sequence"/>
</dbReference>
<dbReference type="InterPro" id="IPR006139">
    <property type="entry name" value="D-isomer_2_OHA_DH_cat_dom"/>
</dbReference>
<evidence type="ECO:0000256" key="3">
    <source>
        <dbReference type="ARBA" id="ARBA00023027"/>
    </source>
</evidence>
<feature type="domain" description="D-isomer specific 2-hydroxyacid dehydrogenase catalytic" evidence="5">
    <location>
        <begin position="13"/>
        <end position="315"/>
    </location>
</feature>
<dbReference type="InterPro" id="IPR029753">
    <property type="entry name" value="D-isomer_DH_CS"/>
</dbReference>
<keyword evidence="2 4" id="KW-0560">Oxidoreductase</keyword>
<dbReference type="InterPro" id="IPR006140">
    <property type="entry name" value="D-isomer_DH_NAD-bd"/>
</dbReference>
<dbReference type="GO" id="GO:0051287">
    <property type="term" value="F:NAD binding"/>
    <property type="evidence" value="ECO:0007669"/>
    <property type="project" value="InterPro"/>
</dbReference>
<dbReference type="SUPFAM" id="SSF52283">
    <property type="entry name" value="Formate/glycerate dehydrogenase catalytic domain-like"/>
    <property type="match status" value="1"/>
</dbReference>
<dbReference type="PANTHER" id="PTHR42789:SF1">
    <property type="entry name" value="D-ISOMER SPECIFIC 2-HYDROXYACID DEHYDROGENASE FAMILY PROTEIN (AFU_ORTHOLOGUE AFUA_6G10090)"/>
    <property type="match status" value="1"/>
</dbReference>
<dbReference type="CDD" id="cd12172">
    <property type="entry name" value="PGDH_like_2"/>
    <property type="match status" value="1"/>
</dbReference>
<proteinExistence type="inferred from homology"/>
<evidence type="ECO:0000259" key="5">
    <source>
        <dbReference type="Pfam" id="PF00389"/>
    </source>
</evidence>
<evidence type="ECO:0000256" key="4">
    <source>
        <dbReference type="RuleBase" id="RU003719"/>
    </source>
</evidence>
<evidence type="ECO:0000256" key="1">
    <source>
        <dbReference type="ARBA" id="ARBA00005854"/>
    </source>
</evidence>
<dbReference type="FunFam" id="3.40.50.720:FF:000203">
    <property type="entry name" value="D-3-phosphoglycerate dehydrogenase (SerA)"/>
    <property type="match status" value="1"/>
</dbReference>
<feature type="domain" description="D-isomer specific 2-hydroxyacid dehydrogenase NAD-binding" evidence="6">
    <location>
        <begin position="111"/>
        <end position="284"/>
    </location>
</feature>
<dbReference type="RefSeq" id="WP_152802884.1">
    <property type="nucleotide sequence ID" value="NZ_WHNX01000007.1"/>
</dbReference>
<protein>
    <submittedName>
        <fullName evidence="7">Hydroxyacid dehydrogenase</fullName>
    </submittedName>
</protein>
<gene>
    <name evidence="7" type="ORF">GC105_06400</name>
</gene>
<comment type="similarity">
    <text evidence="1 4">Belongs to the D-isomer specific 2-hydroxyacid dehydrogenase family.</text>
</comment>
<comment type="caution">
    <text evidence="7">The sequence shown here is derived from an EMBL/GenBank/DDBJ whole genome shotgun (WGS) entry which is preliminary data.</text>
</comment>
<dbReference type="SUPFAM" id="SSF51735">
    <property type="entry name" value="NAD(P)-binding Rossmann-fold domains"/>
    <property type="match status" value="1"/>
</dbReference>
<dbReference type="InterPro" id="IPR050857">
    <property type="entry name" value="D-2-hydroxyacid_DH"/>
</dbReference>
<dbReference type="AlphaFoldDB" id="A0A6A7K7P7"/>
<sequence>MKKVLITSRSFGKTSEKPIQILEEAGLDITLLGSDFSEEKFKEIIQDYDALIIGAHKFDVEDMKRCSKLKIICKHGAGLDNIYLDDAKELGIVVTNVPAMNSNAVADLAFGHILNISRGISISSEKVRNGEWKTYTGRDVYKKTLGLVGFGAIAKNVARRANGFDMKVLAYDPFLKEVPDEFKDYVTLVDFNTIVKDSDFISIHVPLTDETKDLFNKETILSMKEEAYLINTGRGGIINEMELYECMVAGHLSGAALDVVEVEPINADNPLLKLENVVITPHMGMYSLEAISAVSIVCAENVAKMLKGETPNYIV</sequence>
<name>A0A6A7K7P7_9FIRM</name>
<dbReference type="Pfam" id="PF00389">
    <property type="entry name" value="2-Hacid_dh"/>
    <property type="match status" value="1"/>
</dbReference>
<dbReference type="Gene3D" id="3.40.50.720">
    <property type="entry name" value="NAD(P)-binding Rossmann-like Domain"/>
    <property type="match status" value="2"/>
</dbReference>
<dbReference type="InterPro" id="IPR036291">
    <property type="entry name" value="NAD(P)-bd_dom_sf"/>
</dbReference>
<dbReference type="Pfam" id="PF02826">
    <property type="entry name" value="2-Hacid_dh_C"/>
    <property type="match status" value="1"/>
</dbReference>
<organism evidence="7 8">
    <name type="scientific">Alkalibaculum sporogenes</name>
    <dbReference type="NCBI Taxonomy" id="2655001"/>
    <lineage>
        <taxon>Bacteria</taxon>
        <taxon>Bacillati</taxon>
        <taxon>Bacillota</taxon>
        <taxon>Clostridia</taxon>
        <taxon>Eubacteriales</taxon>
        <taxon>Eubacteriaceae</taxon>
        <taxon>Alkalibaculum</taxon>
    </lineage>
</organism>
<evidence type="ECO:0000313" key="7">
    <source>
        <dbReference type="EMBL" id="MPW25415.1"/>
    </source>
</evidence>
<accession>A0A6A7K7P7</accession>
<evidence type="ECO:0000259" key="6">
    <source>
        <dbReference type="Pfam" id="PF02826"/>
    </source>
</evidence>
<dbReference type="EMBL" id="WHNX01000007">
    <property type="protein sequence ID" value="MPW25415.1"/>
    <property type="molecule type" value="Genomic_DNA"/>
</dbReference>
<keyword evidence="3" id="KW-0520">NAD</keyword>
<keyword evidence="8" id="KW-1185">Reference proteome</keyword>
<reference evidence="7 8" key="1">
    <citation type="submission" date="2019-10" db="EMBL/GenBank/DDBJ databases">
        <title>Alkalibaculum tamaniensis sp.nov., a new alkaliphilic acetogen, isolated on methoxylated aromatics from a mud volcano.</title>
        <authorList>
            <person name="Khomyakova M.A."/>
            <person name="Merkel A.Y."/>
            <person name="Bonch-Osmolovskaya E.A."/>
            <person name="Slobodkin A.I."/>
        </authorList>
    </citation>
    <scope>NUCLEOTIDE SEQUENCE [LARGE SCALE GENOMIC DNA]</scope>
    <source>
        <strain evidence="7 8">M08DMB</strain>
    </source>
</reference>
<dbReference type="PANTHER" id="PTHR42789">
    <property type="entry name" value="D-ISOMER SPECIFIC 2-HYDROXYACID DEHYDROGENASE FAMILY PROTEIN (AFU_ORTHOLOGUE AFUA_6G10090)"/>
    <property type="match status" value="1"/>
</dbReference>
<evidence type="ECO:0000256" key="2">
    <source>
        <dbReference type="ARBA" id="ARBA00023002"/>
    </source>
</evidence>
<evidence type="ECO:0000313" key="8">
    <source>
        <dbReference type="Proteomes" id="UP000440004"/>
    </source>
</evidence>
<dbReference type="GO" id="GO:0016616">
    <property type="term" value="F:oxidoreductase activity, acting on the CH-OH group of donors, NAD or NADP as acceptor"/>
    <property type="evidence" value="ECO:0007669"/>
    <property type="project" value="InterPro"/>
</dbReference>